<organism evidence="2 5">
    <name type="scientific">Myxococcus fulvus</name>
    <dbReference type="NCBI Taxonomy" id="33"/>
    <lineage>
        <taxon>Bacteria</taxon>
        <taxon>Pseudomonadati</taxon>
        <taxon>Myxococcota</taxon>
        <taxon>Myxococcia</taxon>
        <taxon>Myxococcales</taxon>
        <taxon>Cystobacterineae</taxon>
        <taxon>Myxococcaceae</taxon>
        <taxon>Myxococcus</taxon>
    </lineage>
</organism>
<dbReference type="Gene3D" id="3.60.15.10">
    <property type="entry name" value="Ribonuclease Z/Hydroxyacylglutathione hydrolase-like"/>
    <property type="match status" value="1"/>
</dbReference>
<comment type="caution">
    <text evidence="2">The sequence shown here is derived from an EMBL/GenBank/DDBJ whole genome shotgun (WGS) entry which is preliminary data.</text>
</comment>
<dbReference type="AlphaFoldDB" id="A0A511SVE4"/>
<dbReference type="RefSeq" id="WP_074949289.1">
    <property type="nucleotide sequence ID" value="NZ_BJXR01000009.1"/>
</dbReference>
<dbReference type="EMBL" id="BJXR01000009">
    <property type="protein sequence ID" value="GEN05517.1"/>
    <property type="molecule type" value="Genomic_DNA"/>
</dbReference>
<dbReference type="InterPro" id="IPR036866">
    <property type="entry name" value="RibonucZ/Hydroxyglut_hydro"/>
</dbReference>
<accession>A0A511SVE4</accession>
<evidence type="ECO:0000313" key="3">
    <source>
        <dbReference type="EMBL" id="SET04546.1"/>
    </source>
</evidence>
<dbReference type="PANTHER" id="PTHR15032">
    <property type="entry name" value="N-ACYL-PHOSPHATIDYLETHANOLAMINE-HYDROLYZING PHOSPHOLIPASE D"/>
    <property type="match status" value="1"/>
</dbReference>
<evidence type="ECO:0000259" key="1">
    <source>
        <dbReference type="Pfam" id="PF12706"/>
    </source>
</evidence>
<gene>
    <name evidence="2" type="ORF">MFU01_05540</name>
    <name evidence="3" type="ORF">SAMN05443572_101938</name>
</gene>
<dbReference type="Pfam" id="PF12706">
    <property type="entry name" value="Lactamase_B_2"/>
    <property type="match status" value="1"/>
</dbReference>
<feature type="domain" description="Metallo-beta-lactamase" evidence="1">
    <location>
        <begin position="80"/>
        <end position="266"/>
    </location>
</feature>
<dbReference type="GO" id="GO:0008270">
    <property type="term" value="F:zinc ion binding"/>
    <property type="evidence" value="ECO:0007669"/>
    <property type="project" value="InterPro"/>
</dbReference>
<dbReference type="STRING" id="1334629.MFUL124B02_05645"/>
<dbReference type="GO" id="GO:0070290">
    <property type="term" value="F:N-acylphosphatidylethanolamine-specific phospholipase D activity"/>
    <property type="evidence" value="ECO:0007669"/>
    <property type="project" value="InterPro"/>
</dbReference>
<dbReference type="InterPro" id="IPR024884">
    <property type="entry name" value="NAPE-PLD"/>
</dbReference>
<proteinExistence type="predicted"/>
<keyword evidence="4" id="KW-1185">Reference proteome</keyword>
<dbReference type="PANTHER" id="PTHR15032:SF36">
    <property type="entry name" value="METALLO-BETA-LACTAMASE DOMAIN-CONTAINING PROTEIN"/>
    <property type="match status" value="1"/>
</dbReference>
<reference evidence="2 5" key="2">
    <citation type="submission" date="2019-07" db="EMBL/GenBank/DDBJ databases">
        <title>Whole genome shotgun sequence of Myxococcus fulvus NBRC 100333.</title>
        <authorList>
            <person name="Hosoyama A."/>
            <person name="Uohara A."/>
            <person name="Ohji S."/>
            <person name="Ichikawa N."/>
        </authorList>
    </citation>
    <scope>NUCLEOTIDE SEQUENCE [LARGE SCALE GENOMIC DNA]</scope>
    <source>
        <strain evidence="2 5">NBRC 100333</strain>
    </source>
</reference>
<dbReference type="PIRSF" id="PIRSF038896">
    <property type="entry name" value="NAPE-PLD"/>
    <property type="match status" value="1"/>
</dbReference>
<evidence type="ECO:0000313" key="2">
    <source>
        <dbReference type="EMBL" id="GEN05517.1"/>
    </source>
</evidence>
<dbReference type="Proteomes" id="UP000183760">
    <property type="component" value="Unassembled WGS sequence"/>
</dbReference>
<dbReference type="InterPro" id="IPR001279">
    <property type="entry name" value="Metallo-B-lactamas"/>
</dbReference>
<dbReference type="SUPFAM" id="SSF56281">
    <property type="entry name" value="Metallo-hydrolase/oxidoreductase"/>
    <property type="match status" value="1"/>
</dbReference>
<evidence type="ECO:0000313" key="4">
    <source>
        <dbReference type="Proteomes" id="UP000183760"/>
    </source>
</evidence>
<reference evidence="3 4" key="1">
    <citation type="submission" date="2016-10" db="EMBL/GenBank/DDBJ databases">
        <authorList>
            <person name="Varghese N."/>
            <person name="Submissions S."/>
        </authorList>
    </citation>
    <scope>NUCLEOTIDE SEQUENCE [LARGE SCALE GENOMIC DNA]</scope>
    <source>
        <strain evidence="3 4">DSM 16525</strain>
    </source>
</reference>
<name>A0A511SVE4_MYXFU</name>
<dbReference type="Proteomes" id="UP000321514">
    <property type="component" value="Unassembled WGS sequence"/>
</dbReference>
<dbReference type="OrthoDB" id="9805728at2"/>
<dbReference type="GO" id="GO:0005737">
    <property type="term" value="C:cytoplasm"/>
    <property type="evidence" value="ECO:0007669"/>
    <property type="project" value="TreeGrafter"/>
</dbReference>
<dbReference type="EMBL" id="FOIB01000001">
    <property type="protein sequence ID" value="SET04546.1"/>
    <property type="molecule type" value="Genomic_DNA"/>
</dbReference>
<evidence type="ECO:0000313" key="5">
    <source>
        <dbReference type="Proteomes" id="UP000321514"/>
    </source>
</evidence>
<sequence>MTTRFKNLDGSGPQPFGTVFKWAVADKLAGRRRKSPDHAPVPRVEPDLTLLHTPPAPGEGARLTWLGHASWLVQLDGLSLLIDPVLRDAINVVIRRNVPPGVPIDKLPPIAASLVSHNHYDHLDLPTLVDVGAPIVTGLGHAPVFKGTRLGVTELNWWQSTQVGPVTVHFVPSQHWSRRGLNDANQMLWGGFVVEGSTARVYHSGDTAWFKGFADIGKRFPGLDAALLPIGAYDPEWFMSRQHMNPEDAARAYEALGARRFLAMHWGTFKLTDEPLDEPPRRLDTEWNRRGWPREDLHVLPVGGTLTVRAG</sequence>
<protein>
    <submittedName>
        <fullName evidence="3">L-ascorbate metabolism protein UlaG, beta-lactamase superfamily</fullName>
    </submittedName>
</protein>